<evidence type="ECO:0000313" key="16">
    <source>
        <dbReference type="Proteomes" id="UP000193218"/>
    </source>
</evidence>
<dbReference type="InterPro" id="IPR001608">
    <property type="entry name" value="Ala_racemase_N"/>
</dbReference>
<dbReference type="SMART" id="SM01119">
    <property type="entry name" value="D-ser_dehydrat"/>
    <property type="match status" value="1"/>
</dbReference>
<keyword evidence="7" id="KW-0663">Pyridoxal phosphate</keyword>
<protein>
    <recommendedName>
        <fullName evidence="12">D-serine dehydratase</fullName>
        <ecNumber evidence="11">4.3.1.18</ecNumber>
    </recommendedName>
    <alternativeName>
        <fullName evidence="13">D-serine deaminase</fullName>
    </alternativeName>
</protein>
<dbReference type="EMBL" id="NBSH01000010">
    <property type="protein sequence ID" value="ORX35544.1"/>
    <property type="molecule type" value="Genomic_DNA"/>
</dbReference>
<dbReference type="Proteomes" id="UP000193218">
    <property type="component" value="Unassembled WGS sequence"/>
</dbReference>
<feature type="domain" description="D-serine dehydratase-like" evidence="14">
    <location>
        <begin position="308"/>
        <end position="414"/>
    </location>
</feature>
<dbReference type="Pfam" id="PF01168">
    <property type="entry name" value="Ala_racemase_N"/>
    <property type="match status" value="1"/>
</dbReference>
<evidence type="ECO:0000256" key="7">
    <source>
        <dbReference type="ARBA" id="ARBA00022898"/>
    </source>
</evidence>
<evidence type="ECO:0000256" key="10">
    <source>
        <dbReference type="ARBA" id="ARBA00055764"/>
    </source>
</evidence>
<dbReference type="GO" id="GO:0008721">
    <property type="term" value="F:D-serine ammonia-lyase activity"/>
    <property type="evidence" value="ECO:0007669"/>
    <property type="project" value="UniProtKB-EC"/>
</dbReference>
<dbReference type="InterPro" id="IPR051466">
    <property type="entry name" value="D-amino_acid_metab_enzyme"/>
</dbReference>
<evidence type="ECO:0000256" key="8">
    <source>
        <dbReference type="ARBA" id="ARBA00023239"/>
    </source>
</evidence>
<accession>A0A1Y1UDE5</accession>
<dbReference type="InterPro" id="IPR029066">
    <property type="entry name" value="PLP-binding_barrel"/>
</dbReference>
<dbReference type="InParanoid" id="A0A1Y1UDE5"/>
<comment type="catalytic activity">
    <reaction evidence="9">
        <text>D-serine = pyruvate + NH4(+)</text>
        <dbReference type="Rhea" id="RHEA:13977"/>
        <dbReference type="ChEBI" id="CHEBI:15361"/>
        <dbReference type="ChEBI" id="CHEBI:28938"/>
        <dbReference type="ChEBI" id="CHEBI:35247"/>
        <dbReference type="EC" id="4.3.1.18"/>
    </reaction>
    <physiologicalReaction direction="left-to-right" evidence="9">
        <dbReference type="Rhea" id="RHEA:13978"/>
    </physiologicalReaction>
</comment>
<evidence type="ECO:0000256" key="5">
    <source>
        <dbReference type="ARBA" id="ARBA00022723"/>
    </source>
</evidence>
<dbReference type="Gene3D" id="2.40.37.20">
    <property type="entry name" value="D-serine dehydratase-like domain"/>
    <property type="match status" value="1"/>
</dbReference>
<dbReference type="OrthoDB" id="20198at2759"/>
<dbReference type="PANTHER" id="PTHR28004:SF2">
    <property type="entry name" value="D-SERINE DEHYDRATASE"/>
    <property type="match status" value="1"/>
</dbReference>
<keyword evidence="4" id="KW-0216">Detoxification</keyword>
<dbReference type="STRING" id="4999.A0A1Y1UDE5"/>
<dbReference type="InterPro" id="IPR042208">
    <property type="entry name" value="D-ser_dehydrat-like_sf"/>
</dbReference>
<keyword evidence="8" id="KW-0456">Lyase</keyword>
<dbReference type="FunCoup" id="A0A1Y1UDE5">
    <property type="interactions" value="25"/>
</dbReference>
<evidence type="ECO:0000259" key="14">
    <source>
        <dbReference type="SMART" id="SM01119"/>
    </source>
</evidence>
<comment type="similarity">
    <text evidence="3">Belongs to the DSD1 family.</text>
</comment>
<dbReference type="GO" id="GO:0009636">
    <property type="term" value="P:response to toxic substance"/>
    <property type="evidence" value="ECO:0007669"/>
    <property type="project" value="UniProtKB-KW"/>
</dbReference>
<organism evidence="15 16">
    <name type="scientific">Kockovaella imperatae</name>
    <dbReference type="NCBI Taxonomy" id="4999"/>
    <lineage>
        <taxon>Eukaryota</taxon>
        <taxon>Fungi</taxon>
        <taxon>Dikarya</taxon>
        <taxon>Basidiomycota</taxon>
        <taxon>Agaricomycotina</taxon>
        <taxon>Tremellomycetes</taxon>
        <taxon>Tremellales</taxon>
        <taxon>Cuniculitremaceae</taxon>
        <taxon>Kockovaella</taxon>
    </lineage>
</organism>
<comment type="cofactor">
    <cofactor evidence="1">
        <name>pyridoxal 5'-phosphate</name>
        <dbReference type="ChEBI" id="CHEBI:597326"/>
    </cofactor>
</comment>
<proteinExistence type="inferred from homology"/>
<sequence>MSKSKSIASTFTPLSLLTLPDKKALQDEFVGRDISSLRTPALILDRTKFKQNCERVTSEAKRRDLRFRAHVKTHKTSEGVRLQVQAGGGVRALVCSTMPEVWQVVASGVVHDGLVDDILYSLPIGEDKLEDLNDVQEKVGNKAIVRLMIDHPAQVEAIQRFSERFGRNKPWSVFIKVDGGGKRAGLPPQSQQMKELVEAVLACSAVSIFGFYSHFGQSYASKSLDNASDYFKGEIECVNSAAQVARSLGAKGDWILSVGATPTAHAAVQETHQAMQGLEGALELHAGNYCVCDLQQYATSLVAPTDLALTVIARVVSLYPHRNEAMCDCGALAVSKDTGPFEGFGHVISPPHATAWDLGRISQEHGTLTHRPKSSKVGDTSEQPGQLNVGDVVRIVPQHACLVCAGHPWIYVVEDGGETVVDVWVPWKGW</sequence>
<gene>
    <name evidence="15" type="ORF">BD324DRAFT_59611</name>
</gene>
<dbReference type="AlphaFoldDB" id="A0A1Y1UDE5"/>
<keyword evidence="16" id="KW-1185">Reference proteome</keyword>
<evidence type="ECO:0000256" key="13">
    <source>
        <dbReference type="ARBA" id="ARBA00075219"/>
    </source>
</evidence>
<keyword evidence="5" id="KW-0479">Metal-binding</keyword>
<dbReference type="GO" id="GO:0046872">
    <property type="term" value="F:metal ion binding"/>
    <property type="evidence" value="ECO:0007669"/>
    <property type="project" value="UniProtKB-KW"/>
</dbReference>
<comment type="cofactor">
    <cofactor evidence="2">
        <name>Zn(2+)</name>
        <dbReference type="ChEBI" id="CHEBI:29105"/>
    </cofactor>
</comment>
<dbReference type="GO" id="GO:0036088">
    <property type="term" value="P:D-serine catabolic process"/>
    <property type="evidence" value="ECO:0007669"/>
    <property type="project" value="TreeGrafter"/>
</dbReference>
<evidence type="ECO:0000256" key="3">
    <source>
        <dbReference type="ARBA" id="ARBA00005323"/>
    </source>
</evidence>
<dbReference type="PANTHER" id="PTHR28004">
    <property type="entry name" value="ZGC:162816-RELATED"/>
    <property type="match status" value="1"/>
</dbReference>
<evidence type="ECO:0000256" key="6">
    <source>
        <dbReference type="ARBA" id="ARBA00022833"/>
    </source>
</evidence>
<dbReference type="InterPro" id="IPR026956">
    <property type="entry name" value="D-ser_dehydrat-like_dom"/>
</dbReference>
<dbReference type="EC" id="4.3.1.18" evidence="11"/>
<dbReference type="SUPFAM" id="SSF51419">
    <property type="entry name" value="PLP-binding barrel"/>
    <property type="match status" value="1"/>
</dbReference>
<evidence type="ECO:0000256" key="12">
    <source>
        <dbReference type="ARBA" id="ARBA00069616"/>
    </source>
</evidence>
<comment type="caution">
    <text evidence="15">The sequence shown here is derived from an EMBL/GenBank/DDBJ whole genome shotgun (WGS) entry which is preliminary data.</text>
</comment>
<dbReference type="Pfam" id="PF14031">
    <property type="entry name" value="D-ser_dehydrat"/>
    <property type="match status" value="1"/>
</dbReference>
<evidence type="ECO:0000256" key="9">
    <source>
        <dbReference type="ARBA" id="ARBA00051198"/>
    </source>
</evidence>
<evidence type="ECO:0000256" key="11">
    <source>
        <dbReference type="ARBA" id="ARBA00066349"/>
    </source>
</evidence>
<comment type="function">
    <text evidence="10">Catalyzes the conversion of D-serine to pyruvate and ammonia. May play a role in D-serine detoxification.</text>
</comment>
<dbReference type="RefSeq" id="XP_021869708.1">
    <property type="nucleotide sequence ID" value="XM_022013857.1"/>
</dbReference>
<evidence type="ECO:0000256" key="1">
    <source>
        <dbReference type="ARBA" id="ARBA00001933"/>
    </source>
</evidence>
<keyword evidence="6" id="KW-0862">Zinc</keyword>
<name>A0A1Y1UDE5_9TREE</name>
<evidence type="ECO:0000256" key="4">
    <source>
        <dbReference type="ARBA" id="ARBA00022575"/>
    </source>
</evidence>
<reference evidence="15 16" key="1">
    <citation type="submission" date="2017-03" db="EMBL/GenBank/DDBJ databases">
        <title>Widespread Adenine N6-methylation of Active Genes in Fungi.</title>
        <authorList>
            <consortium name="DOE Joint Genome Institute"/>
            <person name="Mondo S.J."/>
            <person name="Dannebaum R.O."/>
            <person name="Kuo R.C."/>
            <person name="Louie K.B."/>
            <person name="Bewick A.J."/>
            <person name="Labutti K."/>
            <person name="Haridas S."/>
            <person name="Kuo A."/>
            <person name="Salamov A."/>
            <person name="Ahrendt S.R."/>
            <person name="Lau R."/>
            <person name="Bowen B.P."/>
            <person name="Lipzen A."/>
            <person name="Sullivan W."/>
            <person name="Andreopoulos W.B."/>
            <person name="Clum A."/>
            <person name="Lindquist E."/>
            <person name="Daum C."/>
            <person name="Northen T.R."/>
            <person name="Ramamoorthy G."/>
            <person name="Schmitz R.J."/>
            <person name="Gryganskyi A."/>
            <person name="Culley D."/>
            <person name="Magnuson J."/>
            <person name="James T.Y."/>
            <person name="O'Malley M.A."/>
            <person name="Stajich J.E."/>
            <person name="Spatafora J.W."/>
            <person name="Visel A."/>
            <person name="Grigoriev I.V."/>
        </authorList>
    </citation>
    <scope>NUCLEOTIDE SEQUENCE [LARGE SCALE GENOMIC DNA]</scope>
    <source>
        <strain evidence="15 16">NRRL Y-17943</strain>
    </source>
</reference>
<dbReference type="FunFam" id="3.20.20.10:FF:000016">
    <property type="entry name" value="D-serine dehydratase"/>
    <property type="match status" value="1"/>
</dbReference>
<evidence type="ECO:0000256" key="2">
    <source>
        <dbReference type="ARBA" id="ARBA00001947"/>
    </source>
</evidence>
<dbReference type="GeneID" id="33555665"/>
<dbReference type="Gene3D" id="3.20.20.10">
    <property type="entry name" value="Alanine racemase"/>
    <property type="match status" value="1"/>
</dbReference>
<evidence type="ECO:0000313" key="15">
    <source>
        <dbReference type="EMBL" id="ORX35544.1"/>
    </source>
</evidence>